<dbReference type="InterPro" id="IPR022488">
    <property type="entry name" value="PPK2-related"/>
</dbReference>
<protein>
    <submittedName>
        <fullName evidence="4">Polyphosphate:AMP/ADP phosphotransferase</fullName>
        <ecNumber evidence="4">2.7.4.-</ecNumber>
    </submittedName>
</protein>
<gene>
    <name evidence="4" type="ORF">SDC9_129183</name>
</gene>
<dbReference type="PANTHER" id="PTHR34383:SF3">
    <property type="entry name" value="POLYPHOSPHATE:AMP PHOSPHOTRANSFERASE"/>
    <property type="match status" value="1"/>
</dbReference>
<organism evidence="4">
    <name type="scientific">bioreactor metagenome</name>
    <dbReference type="NCBI Taxonomy" id="1076179"/>
    <lineage>
        <taxon>unclassified sequences</taxon>
        <taxon>metagenomes</taxon>
        <taxon>ecological metagenomes</taxon>
    </lineage>
</organism>
<feature type="domain" description="Polyphosphate kinase-2-related" evidence="3">
    <location>
        <begin position="29"/>
        <end position="252"/>
    </location>
</feature>
<evidence type="ECO:0000256" key="1">
    <source>
        <dbReference type="ARBA" id="ARBA00022679"/>
    </source>
</evidence>
<proteinExistence type="predicted"/>
<dbReference type="PANTHER" id="PTHR34383">
    <property type="entry name" value="POLYPHOSPHATE:AMP PHOSPHOTRANSFERASE-RELATED"/>
    <property type="match status" value="1"/>
</dbReference>
<dbReference type="Pfam" id="PF03976">
    <property type="entry name" value="PPK2"/>
    <property type="match status" value="1"/>
</dbReference>
<evidence type="ECO:0000313" key="4">
    <source>
        <dbReference type="EMBL" id="MPM82125.1"/>
    </source>
</evidence>
<dbReference type="InterPro" id="IPR022300">
    <property type="entry name" value="PPK2-rel_1"/>
</dbReference>
<dbReference type="GO" id="GO:0006797">
    <property type="term" value="P:polyphosphate metabolic process"/>
    <property type="evidence" value="ECO:0007669"/>
    <property type="project" value="InterPro"/>
</dbReference>
<comment type="caution">
    <text evidence="4">The sequence shown here is derived from an EMBL/GenBank/DDBJ whole genome shotgun (WGS) entry which is preliminary data.</text>
</comment>
<dbReference type="PIRSF" id="PIRSF028756">
    <property type="entry name" value="PPK2_prd"/>
    <property type="match status" value="1"/>
</dbReference>
<dbReference type="AlphaFoldDB" id="A0A645CZ27"/>
<dbReference type="InterPro" id="IPR016898">
    <property type="entry name" value="Polyphosphate_phosphotransfera"/>
</dbReference>
<dbReference type="NCBIfam" id="TIGR03709">
    <property type="entry name" value="PPK2_rel_1"/>
    <property type="match status" value="1"/>
</dbReference>
<evidence type="ECO:0000259" key="3">
    <source>
        <dbReference type="Pfam" id="PF03976"/>
    </source>
</evidence>
<keyword evidence="2" id="KW-0418">Kinase</keyword>
<dbReference type="EC" id="2.7.4.-" evidence="4"/>
<dbReference type="GO" id="GO:0008976">
    <property type="term" value="F:polyphosphate kinase activity"/>
    <property type="evidence" value="ECO:0007669"/>
    <property type="project" value="InterPro"/>
</dbReference>
<accession>A0A645CZ27</accession>
<name>A0A645CZ27_9ZZZZ</name>
<reference evidence="4" key="1">
    <citation type="submission" date="2019-08" db="EMBL/GenBank/DDBJ databases">
        <authorList>
            <person name="Kucharzyk K."/>
            <person name="Murdoch R.W."/>
            <person name="Higgins S."/>
            <person name="Loffler F."/>
        </authorList>
    </citation>
    <scope>NUCLEOTIDE SEQUENCE</scope>
</reference>
<evidence type="ECO:0000256" key="2">
    <source>
        <dbReference type="ARBA" id="ARBA00022777"/>
    </source>
</evidence>
<sequence length="278" mass="32383">MEDYRVKLNQKLNLTKDFSPDDYGEWKGKKEKGLVQLTELKGELERLQDILYAEHKHKVLVILQAMDTAGKDGTIRSIFSGVNPQGVRVANFKVPTPIENDHDFLWRVHSQVPAKGELVVFNRSHYEQVLVVRVHKLEPKTDWQLHYMQINEFERLLAETGTTIIKFFLNISIDEQKSRLLERIDTPEKQWKFNPGDLAERKLWPDYMKAYEDAISKTSTEYAPWYVVPANHNWYRNLVVAQILAEKLKELKLQYPVAVENLAEYRSQLDNESGGKAA</sequence>
<dbReference type="EMBL" id="VSSQ01031296">
    <property type="protein sequence ID" value="MPM82125.1"/>
    <property type="molecule type" value="Genomic_DNA"/>
</dbReference>
<dbReference type="SUPFAM" id="SSF52540">
    <property type="entry name" value="P-loop containing nucleoside triphosphate hydrolases"/>
    <property type="match status" value="1"/>
</dbReference>
<dbReference type="Gene3D" id="3.40.50.300">
    <property type="entry name" value="P-loop containing nucleotide triphosphate hydrolases"/>
    <property type="match status" value="1"/>
</dbReference>
<keyword evidence="1 4" id="KW-0808">Transferase</keyword>
<dbReference type="InterPro" id="IPR027417">
    <property type="entry name" value="P-loop_NTPase"/>
</dbReference>